<dbReference type="PROSITE" id="PS50943">
    <property type="entry name" value="HTH_CROC1"/>
    <property type="match status" value="1"/>
</dbReference>
<dbReference type="Pfam" id="PF01381">
    <property type="entry name" value="HTH_3"/>
    <property type="match status" value="1"/>
</dbReference>
<sequence>MPLVRRTPRSLRIQEILTKKRIEAGLTQQELAARMHRLQAYVSRIENGERRLTLEDFMDFSEALGLNEQEFLDTVREAPAYRTIRRTT</sequence>
<dbReference type="Gene3D" id="1.10.260.40">
    <property type="entry name" value="lambda repressor-like DNA-binding domains"/>
    <property type="match status" value="1"/>
</dbReference>
<reference evidence="2" key="1">
    <citation type="submission" date="2021-03" db="EMBL/GenBank/DDBJ databases">
        <authorList>
            <person name="So Y."/>
        </authorList>
    </citation>
    <scope>NUCLEOTIDE SEQUENCE</scope>
    <source>
        <strain evidence="2">SG15</strain>
    </source>
</reference>
<comment type="caution">
    <text evidence="2">The sequence shown here is derived from an EMBL/GenBank/DDBJ whole genome shotgun (WGS) entry which is preliminary data.</text>
</comment>
<dbReference type="InterPro" id="IPR010982">
    <property type="entry name" value="Lambda_DNA-bd_dom_sf"/>
</dbReference>
<evidence type="ECO:0000259" key="1">
    <source>
        <dbReference type="PROSITE" id="PS50943"/>
    </source>
</evidence>
<proteinExistence type="predicted"/>
<evidence type="ECO:0000313" key="3">
    <source>
        <dbReference type="Proteomes" id="UP000677537"/>
    </source>
</evidence>
<gene>
    <name evidence="2" type="ORF">J5Y10_23690</name>
</gene>
<dbReference type="Proteomes" id="UP000677537">
    <property type="component" value="Unassembled WGS sequence"/>
</dbReference>
<dbReference type="EMBL" id="JAGIZA010000021">
    <property type="protein sequence ID" value="MBP0495808.1"/>
    <property type="molecule type" value="Genomic_DNA"/>
</dbReference>
<dbReference type="AlphaFoldDB" id="A0A940S9Z8"/>
<dbReference type="CDD" id="cd00093">
    <property type="entry name" value="HTH_XRE"/>
    <property type="match status" value="1"/>
</dbReference>
<dbReference type="RefSeq" id="WP_209376605.1">
    <property type="nucleotide sequence ID" value="NZ_JAGIZA010000021.1"/>
</dbReference>
<dbReference type="SMART" id="SM00530">
    <property type="entry name" value="HTH_XRE"/>
    <property type="match status" value="1"/>
</dbReference>
<organism evidence="2 3">
    <name type="scientific">Roseomonas indoligenes</name>
    <dbReference type="NCBI Taxonomy" id="2820811"/>
    <lineage>
        <taxon>Bacteria</taxon>
        <taxon>Pseudomonadati</taxon>
        <taxon>Pseudomonadota</taxon>
        <taxon>Alphaproteobacteria</taxon>
        <taxon>Acetobacterales</taxon>
        <taxon>Roseomonadaceae</taxon>
        <taxon>Roseomonas</taxon>
    </lineage>
</organism>
<name>A0A940S9Z8_9PROT</name>
<feature type="domain" description="HTH cro/C1-type" evidence="1">
    <location>
        <begin position="17"/>
        <end position="71"/>
    </location>
</feature>
<dbReference type="InterPro" id="IPR001387">
    <property type="entry name" value="Cro/C1-type_HTH"/>
</dbReference>
<dbReference type="SUPFAM" id="SSF47413">
    <property type="entry name" value="lambda repressor-like DNA-binding domains"/>
    <property type="match status" value="1"/>
</dbReference>
<keyword evidence="3" id="KW-1185">Reference proteome</keyword>
<dbReference type="GO" id="GO:0003677">
    <property type="term" value="F:DNA binding"/>
    <property type="evidence" value="ECO:0007669"/>
    <property type="project" value="InterPro"/>
</dbReference>
<protein>
    <submittedName>
        <fullName evidence="2">Helix-turn-helix transcriptional regulator</fullName>
    </submittedName>
</protein>
<accession>A0A940S9Z8</accession>
<evidence type="ECO:0000313" key="2">
    <source>
        <dbReference type="EMBL" id="MBP0495808.1"/>
    </source>
</evidence>